<dbReference type="Proteomes" id="UP001310594">
    <property type="component" value="Unassembled WGS sequence"/>
</dbReference>
<dbReference type="SUPFAM" id="SSF53474">
    <property type="entry name" value="alpha/beta-Hydrolases"/>
    <property type="match status" value="2"/>
</dbReference>
<reference evidence="2" key="1">
    <citation type="submission" date="2023-08" db="EMBL/GenBank/DDBJ databases">
        <title>Black Yeasts Isolated from many extreme environments.</title>
        <authorList>
            <person name="Coleine C."/>
            <person name="Stajich J.E."/>
            <person name="Selbmann L."/>
        </authorList>
    </citation>
    <scope>NUCLEOTIDE SEQUENCE</scope>
    <source>
        <strain evidence="2">CCFEE 5810</strain>
    </source>
</reference>
<evidence type="ECO:0000313" key="2">
    <source>
        <dbReference type="EMBL" id="KAK5692689.1"/>
    </source>
</evidence>
<evidence type="ECO:0000256" key="1">
    <source>
        <dbReference type="SAM" id="MobiDB-lite"/>
    </source>
</evidence>
<evidence type="ECO:0000313" key="3">
    <source>
        <dbReference type="Proteomes" id="UP001310594"/>
    </source>
</evidence>
<gene>
    <name evidence="2" type="ORF">LTR97_011003</name>
</gene>
<proteinExistence type="predicted"/>
<sequence length="336" mass="37355">MPRPLIGIGHSMGATQLTLLSLMHPRLFTSLILCEPVMDNCTESCQGPTLTKLSTFRRDVWPSREDAVQAATKSYRKWDSRVLQRWNQHAFRELPTIVFPESEVALASEPQEEDMSVETDTSSALSWNDMDMYRWFKDPKRELPEINSSKMPVTLATTKHQEVFSYLRPNFSGLPSQHIRGPPSPDASPNVVEVDRLFHPDIVGPTVTPFYRAEPVIAHMALPHVRPSVLYVFGGRSPVSSPQQREDKLSRTGTSIGGSGGAEAGRVKGVLIGKAAHLAPMEATGACAEAIVPWLVEQLDGWKSDEVKVSRGWAERSLKEKATVSEEWTGRVRSLL</sequence>
<comment type="caution">
    <text evidence="2">The sequence shown here is derived from an EMBL/GenBank/DDBJ whole genome shotgun (WGS) entry which is preliminary data.</text>
</comment>
<accession>A0AAN7ZZ14</accession>
<protein>
    <recommendedName>
        <fullName evidence="4">AB hydrolase-1 domain-containing protein</fullName>
    </recommendedName>
</protein>
<dbReference type="InterPro" id="IPR029058">
    <property type="entry name" value="AB_hydrolase_fold"/>
</dbReference>
<dbReference type="EMBL" id="JAVRQU010000019">
    <property type="protein sequence ID" value="KAK5692689.1"/>
    <property type="molecule type" value="Genomic_DNA"/>
</dbReference>
<dbReference type="Gene3D" id="3.40.50.1820">
    <property type="entry name" value="alpha/beta hydrolase"/>
    <property type="match status" value="2"/>
</dbReference>
<dbReference type="AlphaFoldDB" id="A0AAN7ZZ14"/>
<feature type="region of interest" description="Disordered" evidence="1">
    <location>
        <begin position="237"/>
        <end position="261"/>
    </location>
</feature>
<evidence type="ECO:0008006" key="4">
    <source>
        <dbReference type="Google" id="ProtNLM"/>
    </source>
</evidence>
<organism evidence="2 3">
    <name type="scientific">Elasticomyces elasticus</name>
    <dbReference type="NCBI Taxonomy" id="574655"/>
    <lineage>
        <taxon>Eukaryota</taxon>
        <taxon>Fungi</taxon>
        <taxon>Dikarya</taxon>
        <taxon>Ascomycota</taxon>
        <taxon>Pezizomycotina</taxon>
        <taxon>Dothideomycetes</taxon>
        <taxon>Dothideomycetidae</taxon>
        <taxon>Mycosphaerellales</taxon>
        <taxon>Teratosphaeriaceae</taxon>
        <taxon>Elasticomyces</taxon>
    </lineage>
</organism>
<name>A0AAN7ZZ14_9PEZI</name>